<sequence length="438" mass="49917">MKYIICITASFLQILAVERGSGHLVIGDKNELIESGSSESDSSSDLSDNESVPSKTVVKFKTKLLELDSQGKETNKLKYTEFRCMRHKELESVKSPGNCKRPVQRYNAAIIRINHAEKQDKYNITKLNLTHNHEVSKELFDHDANEATRPKDNEPEIIEQQSQSQIIKFAELLEMILINKKTTKLIMAKKSKCLESMILLDGNKFPKRSILLYNDLRDSCFQFLDYFDEDGFEMLRSVIHSIDTNCFCAKCKCPIVDENHDSITCDYCYKEVISNVPRDFCRSTSRKKEVDSEKSDNEEKKEWQEELAEETKPVGQVAFDQDALVKLCGSQRKLKGFDSIELLEVGVSEIVRNSRSEVIKQITSDYRHPFNKDYLGSTSMKTNNVPYLAKVAIQRGIEGVRIMSSFFTLLGLGLGPAMAELITMILSIFFPINCSLFT</sequence>
<dbReference type="Proteomes" id="UP000276133">
    <property type="component" value="Unassembled WGS sequence"/>
</dbReference>
<keyword evidence="1" id="KW-1133">Transmembrane helix</keyword>
<keyword evidence="1" id="KW-0472">Membrane</keyword>
<accession>A0A3M7QTU4</accession>
<comment type="caution">
    <text evidence="2">The sequence shown here is derived from an EMBL/GenBank/DDBJ whole genome shotgun (WGS) entry which is preliminary data.</text>
</comment>
<evidence type="ECO:0000256" key="1">
    <source>
        <dbReference type="SAM" id="Phobius"/>
    </source>
</evidence>
<keyword evidence="1" id="KW-0812">Transmembrane</keyword>
<organism evidence="2 3">
    <name type="scientific">Brachionus plicatilis</name>
    <name type="common">Marine rotifer</name>
    <name type="synonym">Brachionus muelleri</name>
    <dbReference type="NCBI Taxonomy" id="10195"/>
    <lineage>
        <taxon>Eukaryota</taxon>
        <taxon>Metazoa</taxon>
        <taxon>Spiralia</taxon>
        <taxon>Gnathifera</taxon>
        <taxon>Rotifera</taxon>
        <taxon>Eurotatoria</taxon>
        <taxon>Monogononta</taxon>
        <taxon>Pseudotrocha</taxon>
        <taxon>Ploima</taxon>
        <taxon>Brachionidae</taxon>
        <taxon>Brachionus</taxon>
    </lineage>
</organism>
<evidence type="ECO:0000313" key="2">
    <source>
        <dbReference type="EMBL" id="RNA14857.1"/>
    </source>
</evidence>
<keyword evidence="3" id="KW-1185">Reference proteome</keyword>
<gene>
    <name evidence="2" type="ORF">BpHYR1_030003</name>
</gene>
<proteinExistence type="predicted"/>
<name>A0A3M7QTU4_BRAPC</name>
<dbReference type="EMBL" id="REGN01005098">
    <property type="protein sequence ID" value="RNA14857.1"/>
    <property type="molecule type" value="Genomic_DNA"/>
</dbReference>
<feature type="transmembrane region" description="Helical" evidence="1">
    <location>
        <begin position="406"/>
        <end position="432"/>
    </location>
</feature>
<protein>
    <submittedName>
        <fullName evidence="2">Uncharacterized protein</fullName>
    </submittedName>
</protein>
<reference evidence="2 3" key="1">
    <citation type="journal article" date="2018" name="Sci. Rep.">
        <title>Genomic signatures of local adaptation to the degree of environmental predictability in rotifers.</title>
        <authorList>
            <person name="Franch-Gras L."/>
            <person name="Hahn C."/>
            <person name="Garcia-Roger E.M."/>
            <person name="Carmona M.J."/>
            <person name="Serra M."/>
            <person name="Gomez A."/>
        </authorList>
    </citation>
    <scope>NUCLEOTIDE SEQUENCE [LARGE SCALE GENOMIC DNA]</scope>
    <source>
        <strain evidence="2">HYR1</strain>
    </source>
</reference>
<dbReference type="AlphaFoldDB" id="A0A3M7QTU4"/>
<evidence type="ECO:0000313" key="3">
    <source>
        <dbReference type="Proteomes" id="UP000276133"/>
    </source>
</evidence>